<comment type="caution">
    <text evidence="2">The sequence shown here is derived from an EMBL/GenBank/DDBJ whole genome shotgun (WGS) entry which is preliminary data.</text>
</comment>
<dbReference type="GO" id="GO:0003676">
    <property type="term" value="F:nucleic acid binding"/>
    <property type="evidence" value="ECO:0007669"/>
    <property type="project" value="InterPro"/>
</dbReference>
<dbReference type="Gene3D" id="3.30.420.10">
    <property type="entry name" value="Ribonuclease H-like superfamily/Ribonuclease H"/>
    <property type="match status" value="1"/>
</dbReference>
<dbReference type="InterPro" id="IPR012337">
    <property type="entry name" value="RNaseH-like_sf"/>
</dbReference>
<dbReference type="InterPro" id="IPR036397">
    <property type="entry name" value="RNaseH_sf"/>
</dbReference>
<reference evidence="2 3" key="1">
    <citation type="submission" date="2017-10" db="EMBL/GenBank/DDBJ databases">
        <title>Development of genomic resources for the powdery mildew, Erysiphe pulchra.</title>
        <authorList>
            <person name="Wadl P.A."/>
            <person name="Mack B.M."/>
            <person name="Moore G."/>
            <person name="Beltz S.B."/>
        </authorList>
    </citation>
    <scope>NUCLEOTIDE SEQUENCE [LARGE SCALE GENOMIC DNA]</scope>
    <source>
        <strain evidence="2">Cflorida</strain>
    </source>
</reference>
<protein>
    <recommendedName>
        <fullName evidence="1">RNase H type-1 domain-containing protein</fullName>
    </recommendedName>
</protein>
<organism evidence="2 3">
    <name type="scientific">Erysiphe pulchra</name>
    <dbReference type="NCBI Taxonomy" id="225359"/>
    <lineage>
        <taxon>Eukaryota</taxon>
        <taxon>Fungi</taxon>
        <taxon>Dikarya</taxon>
        <taxon>Ascomycota</taxon>
        <taxon>Pezizomycotina</taxon>
        <taxon>Leotiomycetes</taxon>
        <taxon>Erysiphales</taxon>
        <taxon>Erysiphaceae</taxon>
        <taxon>Erysiphe</taxon>
    </lineage>
</organism>
<name>A0A2S4PMN1_9PEZI</name>
<dbReference type="SUPFAM" id="SSF53098">
    <property type="entry name" value="Ribonuclease H-like"/>
    <property type="match status" value="1"/>
</dbReference>
<gene>
    <name evidence="2" type="ORF">EPUL_006532</name>
</gene>
<sequence length="161" mass="18774">MVQKTDLRVGDKPRSGNQIQEFQSLCEVWYKRDRSIAVYRGQVIVRWIPSHQHILGNERADSLAKQACVEETSRNSVSIARAKRLSQDRYNESTVQYWQNKASGRYRRLEIGISTKMPAELFLLPRKNLDKSYCPIWSQRFCGISPTISPRCCRANLRLRI</sequence>
<evidence type="ECO:0000259" key="1">
    <source>
        <dbReference type="PROSITE" id="PS50879"/>
    </source>
</evidence>
<accession>A0A2S4PMN1</accession>
<dbReference type="PROSITE" id="PS50879">
    <property type="entry name" value="RNASE_H_1"/>
    <property type="match status" value="1"/>
</dbReference>
<keyword evidence="3" id="KW-1185">Reference proteome</keyword>
<proteinExistence type="predicted"/>
<evidence type="ECO:0000313" key="2">
    <source>
        <dbReference type="EMBL" id="POS83268.1"/>
    </source>
</evidence>
<dbReference type="AlphaFoldDB" id="A0A2S4PMN1"/>
<dbReference type="OrthoDB" id="3261222at2759"/>
<dbReference type="GO" id="GO:0004523">
    <property type="term" value="F:RNA-DNA hybrid ribonuclease activity"/>
    <property type="evidence" value="ECO:0007669"/>
    <property type="project" value="InterPro"/>
</dbReference>
<dbReference type="EMBL" id="PEDP01001747">
    <property type="protein sequence ID" value="POS83268.1"/>
    <property type="molecule type" value="Genomic_DNA"/>
</dbReference>
<dbReference type="InterPro" id="IPR002156">
    <property type="entry name" value="RNaseH_domain"/>
</dbReference>
<dbReference type="Proteomes" id="UP000237438">
    <property type="component" value="Unassembled WGS sequence"/>
</dbReference>
<feature type="domain" description="RNase H type-1" evidence="1">
    <location>
        <begin position="1"/>
        <end position="69"/>
    </location>
</feature>
<evidence type="ECO:0000313" key="3">
    <source>
        <dbReference type="Proteomes" id="UP000237438"/>
    </source>
</evidence>